<dbReference type="EC" id="2.7.7.7" evidence="1"/>
<dbReference type="FunFam" id="3.40.50.300:FF:001255">
    <property type="entry name" value="DNA polymerase III subunit delta"/>
    <property type="match status" value="1"/>
</dbReference>
<accession>A0A2M7PMT0</accession>
<evidence type="ECO:0000313" key="9">
    <source>
        <dbReference type="EMBL" id="OIP70262.1"/>
    </source>
</evidence>
<evidence type="ECO:0000256" key="3">
    <source>
        <dbReference type="ARBA" id="ARBA00022679"/>
    </source>
</evidence>
<name>A0A1J5GR00_9BACT</name>
<evidence type="ECO:0000313" key="12">
    <source>
        <dbReference type="EMBL" id="PJB57651.1"/>
    </source>
</evidence>
<organism evidence="9 13">
    <name type="scientific">Candidatus Infernicultor aquiphilus</name>
    <dbReference type="NCBI Taxonomy" id="1805029"/>
    <lineage>
        <taxon>Bacteria</taxon>
        <taxon>Pseudomonadati</taxon>
        <taxon>Atribacterota</taxon>
        <taxon>Candidatus Phoenicimicrobiia</taxon>
        <taxon>Candidatus Pheonicimicrobiales</taxon>
        <taxon>Candidatus Phoenicimicrobiaceae</taxon>
        <taxon>Candidatus Infernicultor</taxon>
    </lineage>
</organism>
<dbReference type="EMBL" id="PFIP01000061">
    <property type="protein sequence ID" value="PIX34562.1"/>
    <property type="molecule type" value="Genomic_DNA"/>
</dbReference>
<comment type="caution">
    <text evidence="9">The sequence shown here is derived from an EMBL/GenBank/DDBJ whole genome shotgun (WGS) entry which is preliminary data.</text>
</comment>
<dbReference type="GO" id="GO:0003677">
    <property type="term" value="F:DNA binding"/>
    <property type="evidence" value="ECO:0007669"/>
    <property type="project" value="InterPro"/>
</dbReference>
<reference evidence="9 13" key="1">
    <citation type="journal article" date="2016" name="Environ. Microbiol.">
        <title>Genomic resolution of a cold subsurface aquifer community provides metabolic insights for novel microbes adapted to high CO concentrations.</title>
        <authorList>
            <person name="Probst A.J."/>
            <person name="Castelle C.J."/>
            <person name="Singh A."/>
            <person name="Brown C.T."/>
            <person name="Anantharaman K."/>
            <person name="Sharon I."/>
            <person name="Hug L.A."/>
            <person name="Burstein D."/>
            <person name="Emerson J.B."/>
            <person name="Thomas B.C."/>
            <person name="Banfield J.F."/>
        </authorList>
    </citation>
    <scope>NUCLEOTIDE SEQUENCE [LARGE SCALE GENOMIC DNA]</scope>
    <source>
        <strain evidence="9">CG2_30_33_13</strain>
    </source>
</reference>
<dbReference type="STRING" id="1805029.AUK42_04280"/>
<dbReference type="Proteomes" id="UP000230646">
    <property type="component" value="Unassembled WGS sequence"/>
</dbReference>
<dbReference type="EMBL" id="PFKO01000293">
    <property type="protein sequence ID" value="PIY31835.1"/>
    <property type="molecule type" value="Genomic_DNA"/>
</dbReference>
<evidence type="ECO:0000313" key="13">
    <source>
        <dbReference type="Proteomes" id="UP000182763"/>
    </source>
</evidence>
<evidence type="ECO:0000313" key="15">
    <source>
        <dbReference type="Proteomes" id="UP000230646"/>
    </source>
</evidence>
<dbReference type="Proteomes" id="UP000231493">
    <property type="component" value="Unassembled WGS sequence"/>
</dbReference>
<evidence type="ECO:0000259" key="8">
    <source>
        <dbReference type="Pfam" id="PF09115"/>
    </source>
</evidence>
<evidence type="ECO:0000256" key="4">
    <source>
        <dbReference type="ARBA" id="ARBA00022695"/>
    </source>
</evidence>
<dbReference type="InterPro" id="IPR015199">
    <property type="entry name" value="DNA_pol_III_delta_C"/>
</dbReference>
<accession>A0A2M7K8S0</accession>
<dbReference type="RefSeq" id="WP_406608058.1">
    <property type="nucleotide sequence ID" value="NZ_PFKO01000293.1"/>
</dbReference>
<keyword evidence="6" id="KW-0239">DNA-directed DNA polymerase</keyword>
<protein>
    <recommendedName>
        <fullName evidence="2">DNA polymerase III subunit delta'</fullName>
        <ecNumber evidence="1">2.7.7.7</ecNumber>
    </recommendedName>
</protein>
<reference evidence="14 15" key="2">
    <citation type="submission" date="2017-09" db="EMBL/GenBank/DDBJ databases">
        <title>Depth-based differentiation of microbial function through sediment-hosted aquifers and enrichment of novel symbionts in the deep terrestrial subsurface.</title>
        <authorList>
            <person name="Probst A.J."/>
            <person name="Ladd B."/>
            <person name="Jarett J.K."/>
            <person name="Geller-Mcgrath D.E."/>
            <person name="Sieber C.M."/>
            <person name="Emerson J.B."/>
            <person name="Anantharaman K."/>
            <person name="Thomas B.C."/>
            <person name="Malmstrom R."/>
            <person name="Stieglmeier M."/>
            <person name="Klingl A."/>
            <person name="Woyke T."/>
            <person name="Ryan C.M."/>
            <person name="Banfield J.F."/>
        </authorList>
    </citation>
    <scope>NUCLEOTIDE SEQUENCE [LARGE SCALE GENOMIC DNA]</scope>
    <source>
        <strain evidence="11">CG_4_10_14_3_um_filter_34_13</strain>
        <strain evidence="12">CG_4_9_14_3_um_filter_33_16</strain>
    </source>
</reference>
<comment type="catalytic activity">
    <reaction evidence="7">
        <text>DNA(n) + a 2'-deoxyribonucleoside 5'-triphosphate = DNA(n+1) + diphosphate</text>
        <dbReference type="Rhea" id="RHEA:22508"/>
        <dbReference type="Rhea" id="RHEA-COMP:17339"/>
        <dbReference type="Rhea" id="RHEA-COMP:17340"/>
        <dbReference type="ChEBI" id="CHEBI:33019"/>
        <dbReference type="ChEBI" id="CHEBI:61560"/>
        <dbReference type="ChEBI" id="CHEBI:173112"/>
        <dbReference type="EC" id="2.7.7.7"/>
    </reaction>
</comment>
<dbReference type="GO" id="GO:0009360">
    <property type="term" value="C:DNA polymerase III complex"/>
    <property type="evidence" value="ECO:0007669"/>
    <property type="project" value="InterPro"/>
</dbReference>
<dbReference type="Proteomes" id="UP000228560">
    <property type="component" value="Unassembled WGS sequence"/>
</dbReference>
<dbReference type="GO" id="GO:0006261">
    <property type="term" value="P:DNA-templated DNA replication"/>
    <property type="evidence" value="ECO:0007669"/>
    <property type="project" value="TreeGrafter"/>
</dbReference>
<reference evidence="10" key="3">
    <citation type="submission" date="2017-09" db="EMBL/GenBank/DDBJ databases">
        <title>Depth-based differentiation of microbial function through sediment-hosted aquifers and enrichment of novel symbionts in the deep terrestrial subsurface.</title>
        <authorList>
            <person name="Probst A.J."/>
            <person name="Ladd B."/>
            <person name="Jarett J.K."/>
            <person name="Geller-Mcgrath D.E."/>
            <person name="Sieber C.M.K."/>
            <person name="Emerson J.B."/>
            <person name="Anantharaman K."/>
            <person name="Thomas B.C."/>
            <person name="Malmstrom R."/>
            <person name="Stieglmeier M."/>
            <person name="Klingl A."/>
            <person name="Woyke T."/>
            <person name="Ryan C.M."/>
            <person name="Banfield J.F."/>
        </authorList>
    </citation>
    <scope>NUCLEOTIDE SEQUENCE</scope>
    <source>
        <strain evidence="10">CG_4_8_14_3_um_filter_34_18</strain>
    </source>
</reference>
<dbReference type="Proteomes" id="UP000182763">
    <property type="component" value="Unassembled WGS sequence"/>
</dbReference>
<evidence type="ECO:0000313" key="10">
    <source>
        <dbReference type="EMBL" id="PIX34562.1"/>
    </source>
</evidence>
<evidence type="ECO:0000256" key="5">
    <source>
        <dbReference type="ARBA" id="ARBA00022705"/>
    </source>
</evidence>
<dbReference type="Pfam" id="PF13177">
    <property type="entry name" value="DNA_pol3_delta2"/>
    <property type="match status" value="1"/>
</dbReference>
<accession>A0A2M8CF32</accession>
<dbReference type="InterPro" id="IPR050238">
    <property type="entry name" value="DNA_Rep/Repair_Clamp_Loader"/>
</dbReference>
<gene>
    <name evidence="9" type="ORF">AUK42_04280</name>
    <name evidence="12" type="ORF">CO097_01770</name>
    <name evidence="11" type="ORF">COZ07_07885</name>
    <name evidence="10" type="ORF">COZ58_03465</name>
</gene>
<dbReference type="SUPFAM" id="SSF52540">
    <property type="entry name" value="P-loop containing nucleoside triphosphate hydrolases"/>
    <property type="match status" value="1"/>
</dbReference>
<feature type="domain" description="DNA polymerase III delta subunit C-terminal" evidence="8">
    <location>
        <begin position="211"/>
        <end position="325"/>
    </location>
</feature>
<keyword evidence="3" id="KW-0808">Transferase</keyword>
<evidence type="ECO:0000313" key="11">
    <source>
        <dbReference type="EMBL" id="PIY31835.1"/>
    </source>
</evidence>
<dbReference type="GO" id="GO:0003887">
    <property type="term" value="F:DNA-directed DNA polymerase activity"/>
    <property type="evidence" value="ECO:0007669"/>
    <property type="project" value="UniProtKB-KW"/>
</dbReference>
<evidence type="ECO:0000313" key="14">
    <source>
        <dbReference type="Proteomes" id="UP000228560"/>
    </source>
</evidence>
<keyword evidence="5" id="KW-0235">DNA replication</keyword>
<keyword evidence="4" id="KW-0548">Nucleotidyltransferase</keyword>
<dbReference type="Gene3D" id="3.40.50.300">
    <property type="entry name" value="P-loop containing nucleotide triphosphate hydrolases"/>
    <property type="match status" value="1"/>
</dbReference>
<dbReference type="Gene3D" id="1.20.272.10">
    <property type="match status" value="1"/>
</dbReference>
<evidence type="ECO:0000256" key="7">
    <source>
        <dbReference type="ARBA" id="ARBA00049244"/>
    </source>
</evidence>
<dbReference type="Pfam" id="PF09115">
    <property type="entry name" value="DNApol3-delta_C"/>
    <property type="match status" value="1"/>
</dbReference>
<evidence type="ECO:0000256" key="2">
    <source>
        <dbReference type="ARBA" id="ARBA00014363"/>
    </source>
</evidence>
<dbReference type="EMBL" id="PFTV01000043">
    <property type="protein sequence ID" value="PJB57651.1"/>
    <property type="molecule type" value="Genomic_DNA"/>
</dbReference>
<evidence type="ECO:0000256" key="1">
    <source>
        <dbReference type="ARBA" id="ARBA00012417"/>
    </source>
</evidence>
<sequence>MSFKDIVGQEKAIKILKKSVQENRISSSYIFVGNKGVGKKITALEFYKAMNCLNINKNNEACDNCEVCSKINRQCCPDLKIIKPIKDLIKIEQIRELRKDIEIKPFENKKEIYIIDQADQMTLEASNCLLKTIEEPPDYVVIILICLKLDPLLLTIISRCQIINFRLISSLQIKKLLLNKINNLKEERAELISKLAQGSIGKSFSLLSDKEYFNQREKLLEHLATIFPGKYDPHIFINIEKMITEIDRMEETLEIIISWYRDILMIKKLGTQKNIINSDKLEVISEISRNYPLKILMDILDYSEQIQEYLKKNVNKHLVLERLYLKMVGLEYCLK</sequence>
<dbReference type="AlphaFoldDB" id="A0A1J5GR00"/>
<accession>A0A1J5GR00</accession>
<evidence type="ECO:0000256" key="6">
    <source>
        <dbReference type="ARBA" id="ARBA00022932"/>
    </source>
</evidence>
<proteinExistence type="predicted"/>
<dbReference type="InterPro" id="IPR027417">
    <property type="entry name" value="P-loop_NTPase"/>
</dbReference>
<dbReference type="EMBL" id="MNYY01000086">
    <property type="protein sequence ID" value="OIP70262.1"/>
    <property type="molecule type" value="Genomic_DNA"/>
</dbReference>
<dbReference type="PANTHER" id="PTHR11669:SF8">
    <property type="entry name" value="DNA POLYMERASE III SUBUNIT DELTA"/>
    <property type="match status" value="1"/>
</dbReference>
<dbReference type="PANTHER" id="PTHR11669">
    <property type="entry name" value="REPLICATION FACTOR C / DNA POLYMERASE III GAMMA-TAU SUBUNIT"/>
    <property type="match status" value="1"/>
</dbReference>